<proteinExistence type="inferred from homology"/>
<reference evidence="12" key="1">
    <citation type="submission" date="2019-06" db="EMBL/GenBank/DDBJ databases">
        <authorList>
            <consortium name="Wellcome Sanger Institute Data Sharing"/>
        </authorList>
    </citation>
    <scope>NUCLEOTIDE SEQUENCE [LARGE SCALE GENOMIC DNA]</scope>
</reference>
<dbReference type="AlphaFoldDB" id="A0A668AN67"/>
<evidence type="ECO:0000256" key="10">
    <source>
        <dbReference type="SAM" id="Coils"/>
    </source>
</evidence>
<evidence type="ECO:0000256" key="7">
    <source>
        <dbReference type="ARBA" id="ARBA00023054"/>
    </source>
</evidence>
<dbReference type="GO" id="GO:0016020">
    <property type="term" value="C:membrane"/>
    <property type="evidence" value="ECO:0007669"/>
    <property type="project" value="InterPro"/>
</dbReference>
<dbReference type="Proteomes" id="UP000472263">
    <property type="component" value="Chromosome 17"/>
</dbReference>
<evidence type="ECO:0000256" key="5">
    <source>
        <dbReference type="ARBA" id="ARBA00022490"/>
    </source>
</evidence>
<dbReference type="PANTHER" id="PTHR46881">
    <property type="entry name" value="PALMDELPHIN"/>
    <property type="match status" value="1"/>
</dbReference>
<reference evidence="12" key="3">
    <citation type="submission" date="2025-09" db="UniProtKB">
        <authorList>
            <consortium name="Ensembl"/>
        </authorList>
    </citation>
    <scope>IDENTIFICATION</scope>
</reference>
<evidence type="ECO:0000256" key="6">
    <source>
        <dbReference type="ARBA" id="ARBA00023018"/>
    </source>
</evidence>
<keyword evidence="7 10" id="KW-0175">Coiled coil</keyword>
<evidence type="ECO:0000313" key="12">
    <source>
        <dbReference type="Ensembl" id="ENSMMDP00005049504.1"/>
    </source>
</evidence>
<evidence type="ECO:0000256" key="2">
    <source>
        <dbReference type="ARBA" id="ARBA00004496"/>
    </source>
</evidence>
<feature type="compositionally biased region" description="Polar residues" evidence="11">
    <location>
        <begin position="339"/>
        <end position="362"/>
    </location>
</feature>
<dbReference type="GO" id="GO:0008360">
    <property type="term" value="P:regulation of cell shape"/>
    <property type="evidence" value="ECO:0007669"/>
    <property type="project" value="InterPro"/>
</dbReference>
<evidence type="ECO:0000256" key="11">
    <source>
        <dbReference type="SAM" id="MobiDB-lite"/>
    </source>
</evidence>
<evidence type="ECO:0000313" key="13">
    <source>
        <dbReference type="Proteomes" id="UP000472263"/>
    </source>
</evidence>
<comment type="subcellular location">
    <subcellularLocation>
        <location evidence="1">Cell projection</location>
        <location evidence="1">Dendrite</location>
    </subcellularLocation>
    <subcellularLocation>
        <location evidence="3">Cell projection</location>
        <location evidence="3">Dendritic spine</location>
    </subcellularLocation>
    <subcellularLocation>
        <location evidence="2">Cytoplasm</location>
    </subcellularLocation>
</comment>
<evidence type="ECO:0000256" key="8">
    <source>
        <dbReference type="ARBA" id="ARBA00023273"/>
    </source>
</evidence>
<dbReference type="GO" id="GO:0043197">
    <property type="term" value="C:dendritic spine"/>
    <property type="evidence" value="ECO:0007669"/>
    <property type="project" value="UniProtKB-SubCell"/>
</dbReference>
<organism evidence="12 13">
    <name type="scientific">Myripristis murdjan</name>
    <name type="common">pinecone soldierfish</name>
    <dbReference type="NCBI Taxonomy" id="586833"/>
    <lineage>
        <taxon>Eukaryota</taxon>
        <taxon>Metazoa</taxon>
        <taxon>Chordata</taxon>
        <taxon>Craniata</taxon>
        <taxon>Vertebrata</taxon>
        <taxon>Euteleostomi</taxon>
        <taxon>Actinopterygii</taxon>
        <taxon>Neopterygii</taxon>
        <taxon>Teleostei</taxon>
        <taxon>Neoteleostei</taxon>
        <taxon>Acanthomorphata</taxon>
        <taxon>Holocentriformes</taxon>
        <taxon>Holocentridae</taxon>
        <taxon>Myripristis</taxon>
    </lineage>
</organism>
<dbReference type="GeneTree" id="ENSGT00940000157718"/>
<protein>
    <recommendedName>
        <fullName evidence="9">Palmdelphin</fullName>
    </recommendedName>
</protein>
<dbReference type="Ensembl" id="ENSMMDT00005050466.1">
    <property type="protein sequence ID" value="ENSMMDP00005049504.1"/>
    <property type="gene ID" value="ENSMMDG00005022480.1"/>
</dbReference>
<keyword evidence="5" id="KW-0963">Cytoplasm</keyword>
<dbReference type="PANTHER" id="PTHR46881:SF1">
    <property type="entry name" value="PALMDELPHIN"/>
    <property type="match status" value="1"/>
</dbReference>
<comment type="similarity">
    <text evidence="4">Belongs to the paralemmin family.</text>
</comment>
<accession>A0A668AN67</accession>
<evidence type="ECO:0000256" key="1">
    <source>
        <dbReference type="ARBA" id="ARBA00004279"/>
    </source>
</evidence>
<dbReference type="InterPro" id="IPR004965">
    <property type="entry name" value="Paralemmin"/>
</dbReference>
<dbReference type="GO" id="GO:0005737">
    <property type="term" value="C:cytoplasm"/>
    <property type="evidence" value="ECO:0007669"/>
    <property type="project" value="UniProtKB-SubCell"/>
</dbReference>
<feature type="coiled-coil region" evidence="10">
    <location>
        <begin position="74"/>
        <end position="101"/>
    </location>
</feature>
<feature type="coiled-coil region" evidence="10">
    <location>
        <begin position="17"/>
        <end position="44"/>
    </location>
</feature>
<evidence type="ECO:0000256" key="4">
    <source>
        <dbReference type="ARBA" id="ARBA00005756"/>
    </source>
</evidence>
<dbReference type="Pfam" id="PF03285">
    <property type="entry name" value="Paralemmin"/>
    <property type="match status" value="1"/>
</dbReference>
<keyword evidence="8" id="KW-0966">Cell projection</keyword>
<gene>
    <name evidence="12" type="primary">palmda</name>
</gene>
<evidence type="ECO:0000256" key="9">
    <source>
        <dbReference type="ARBA" id="ARBA00040857"/>
    </source>
</evidence>
<evidence type="ECO:0000256" key="3">
    <source>
        <dbReference type="ARBA" id="ARBA00004552"/>
    </source>
</evidence>
<feature type="region of interest" description="Disordered" evidence="11">
    <location>
        <begin position="337"/>
        <end position="367"/>
    </location>
</feature>
<keyword evidence="6" id="KW-0770">Synapse</keyword>
<reference evidence="12" key="2">
    <citation type="submission" date="2025-08" db="UniProtKB">
        <authorList>
            <consortium name="Ensembl"/>
        </authorList>
    </citation>
    <scope>IDENTIFICATION</scope>
</reference>
<feature type="compositionally biased region" description="Basic and acidic residues" evidence="11">
    <location>
        <begin position="266"/>
        <end position="283"/>
    </location>
</feature>
<keyword evidence="13" id="KW-1185">Reference proteome</keyword>
<feature type="region of interest" description="Disordered" evidence="11">
    <location>
        <begin position="266"/>
        <end position="289"/>
    </location>
</feature>
<name>A0A668AN67_9TELE</name>
<sequence>MDESDLLKERLQAITEKSRVQEDIRQKKLELDREKLKLQHLKKKSLREQWLLGDSASHNAVQRQQSILTDQQRTSALQVNIQRIEKEVESLEREETLISANEGFILKKLKAVEKSTEEIIKVTHTHTHTHTLIHTHTHNYRHARRLSLPESFSSLAQTDGEANTLRHTLFAMEVNVAKNLLTGESLVVSTAEVSPQELKQHSGVKVFDDGQKCVYALEGSHDHSCVSELSANEVEQLLRDATQYCHRNQQNHSRRQGRRYSNHLDERQKGEGHQHRNQGEKHYYGNHHPRNSVGQEGCCYTYQSELCYTPANHIPLSDYVSVDEDVYLYRPAPYRAFDQSENSHNGNNRSSALYYGPSQSDRPPSPLFEADAPYTILSTIDATEPITAIFMGFQTSQDDSGRGQEYDGSLKAELVIIDDNDDGDNDNKVKEGNGNLGAIQEKAGRSANGKTGAAEAGGHRWSDRWLQPGIRKIQKKHKPCCTVC</sequence>